<comment type="caution">
    <text evidence="5">The sequence shown here is derived from an EMBL/GenBank/DDBJ whole genome shotgun (WGS) entry which is preliminary data.</text>
</comment>
<gene>
    <name evidence="5" type="ORF">ABC977_10015</name>
</gene>
<sequence>MMRSAKVYDQAAAAIRYLPPASRHGLLDTRSLVRLATLAASSHNSQPWRFRIARDRITILPDYRRRCPVVDPDDSHLFESLGCAAENLVVAAAAQGFDAQASYSQSLDAVVVDLERSDWARANELYPAIAQRQCVRRPYNGRPLGRAELDKLTQAGRGGSRAQTVMLVTDAAKEAVVDFVTQGNALQLTDRAYRRELASWIRFNSREALRHGDGLSARANRRLPLPSWPARLLSKPLLDPERQSARDRKQIRTAAGVAVFVSAEHDKASWVEVGRTCQRFLLQAAALNIRTAFINQPIEARSLRGQFESWLQLKGERALLMVRFGHGPKAPFSLRRPLDEVILTE</sequence>
<evidence type="ECO:0000256" key="2">
    <source>
        <dbReference type="ARBA" id="ARBA00022643"/>
    </source>
</evidence>
<dbReference type="RefSeq" id="WP_369667124.1">
    <property type="nucleotide sequence ID" value="NZ_JBDKXB010000011.1"/>
</dbReference>
<dbReference type="InterPro" id="IPR050627">
    <property type="entry name" value="Nitroreductase/BluB"/>
</dbReference>
<evidence type="ECO:0000313" key="5">
    <source>
        <dbReference type="EMBL" id="MEY6432740.1"/>
    </source>
</evidence>
<dbReference type="PANTHER" id="PTHR23026">
    <property type="entry name" value="NADPH NITROREDUCTASE"/>
    <property type="match status" value="1"/>
</dbReference>
<dbReference type="Proteomes" id="UP001564408">
    <property type="component" value="Unassembled WGS sequence"/>
</dbReference>
<reference evidence="5 6" key="1">
    <citation type="submission" date="2024-05" db="EMBL/GenBank/DDBJ databases">
        <title>Genome Sequence and Characterization of the New Strain Purple Sulfur Bacterium of Genus Thioalkalicoccus.</title>
        <authorList>
            <person name="Bryantseva I.A."/>
            <person name="Kyndt J.A."/>
            <person name="Imhoff J.F."/>
        </authorList>
    </citation>
    <scope>NUCLEOTIDE SEQUENCE [LARGE SCALE GENOMIC DNA]</scope>
    <source>
        <strain evidence="5 6">Um2</strain>
    </source>
</reference>
<keyword evidence="1" id="KW-0285">Flavoprotein</keyword>
<dbReference type="InterPro" id="IPR029479">
    <property type="entry name" value="Nitroreductase"/>
</dbReference>
<organism evidence="5 6">
    <name type="scientific">Thioalkalicoccus limnaeus</name>
    <dbReference type="NCBI Taxonomy" id="120681"/>
    <lineage>
        <taxon>Bacteria</taxon>
        <taxon>Pseudomonadati</taxon>
        <taxon>Pseudomonadota</taxon>
        <taxon>Gammaproteobacteria</taxon>
        <taxon>Chromatiales</taxon>
        <taxon>Chromatiaceae</taxon>
        <taxon>Thioalkalicoccus</taxon>
    </lineage>
</organism>
<evidence type="ECO:0000256" key="3">
    <source>
        <dbReference type="ARBA" id="ARBA00023002"/>
    </source>
</evidence>
<protein>
    <submittedName>
        <fullName evidence="5">Nitroreductase family protein</fullName>
    </submittedName>
</protein>
<keyword evidence="2" id="KW-0288">FMN</keyword>
<dbReference type="Gene3D" id="3.40.109.10">
    <property type="entry name" value="NADH Oxidase"/>
    <property type="match status" value="1"/>
</dbReference>
<feature type="domain" description="Nitroreductase" evidence="4">
    <location>
        <begin position="129"/>
        <end position="326"/>
    </location>
</feature>
<dbReference type="EMBL" id="JBDKXB010000011">
    <property type="protein sequence ID" value="MEY6432740.1"/>
    <property type="molecule type" value="Genomic_DNA"/>
</dbReference>
<dbReference type="NCBIfam" id="NF047509">
    <property type="entry name" value="Rv3131_FMN_oxido"/>
    <property type="match status" value="1"/>
</dbReference>
<accession>A0ABV4BE01</accession>
<evidence type="ECO:0000259" key="4">
    <source>
        <dbReference type="Pfam" id="PF00881"/>
    </source>
</evidence>
<dbReference type="InterPro" id="IPR000415">
    <property type="entry name" value="Nitroreductase-like"/>
</dbReference>
<keyword evidence="6" id="KW-1185">Reference proteome</keyword>
<name>A0ABV4BE01_9GAMM</name>
<evidence type="ECO:0000256" key="1">
    <source>
        <dbReference type="ARBA" id="ARBA00022630"/>
    </source>
</evidence>
<dbReference type="SUPFAM" id="SSF55469">
    <property type="entry name" value="FMN-dependent nitroreductase-like"/>
    <property type="match status" value="2"/>
</dbReference>
<proteinExistence type="predicted"/>
<dbReference type="Pfam" id="PF00881">
    <property type="entry name" value="Nitroreductase"/>
    <property type="match status" value="1"/>
</dbReference>
<dbReference type="PANTHER" id="PTHR23026:SF90">
    <property type="entry name" value="IODOTYROSINE DEIODINASE 1"/>
    <property type="match status" value="1"/>
</dbReference>
<keyword evidence="3" id="KW-0560">Oxidoreductase</keyword>
<evidence type="ECO:0000313" key="6">
    <source>
        <dbReference type="Proteomes" id="UP001564408"/>
    </source>
</evidence>